<evidence type="ECO:0000313" key="4">
    <source>
        <dbReference type="Proteomes" id="UP000078250"/>
    </source>
</evidence>
<feature type="domain" description="Nudix hydrolase" evidence="2">
    <location>
        <begin position="40"/>
        <end position="173"/>
    </location>
</feature>
<dbReference type="PANTHER" id="PTHR43736">
    <property type="entry name" value="ADP-RIBOSE PYROPHOSPHATASE"/>
    <property type="match status" value="1"/>
</dbReference>
<gene>
    <name evidence="3" type="ORF">M997_3176</name>
</gene>
<dbReference type="GO" id="GO:0016787">
    <property type="term" value="F:hydrolase activity"/>
    <property type="evidence" value="ECO:0007669"/>
    <property type="project" value="UniProtKB-KW"/>
</dbReference>
<name>A0AAJ3HQ24_PROHU</name>
<keyword evidence="3" id="KW-0378">Hydrolase</keyword>
<evidence type="ECO:0000256" key="1">
    <source>
        <dbReference type="ARBA" id="ARBA00001946"/>
    </source>
</evidence>
<dbReference type="InterPro" id="IPR036388">
    <property type="entry name" value="WH-like_DNA-bd_sf"/>
</dbReference>
<reference evidence="3 4" key="1">
    <citation type="submission" date="2016-04" db="EMBL/GenBank/DDBJ databases">
        <title>ATOL: Assembling a taxonomically balanced genome-scale reconstruction of the evolutionary history of the Enterobacteriaceae.</title>
        <authorList>
            <person name="Plunkett G.III."/>
            <person name="Neeno-Eckwall E.C."/>
            <person name="Glasner J.D."/>
            <person name="Perna N.T."/>
        </authorList>
    </citation>
    <scope>NUCLEOTIDE SEQUENCE [LARGE SCALE GENOMIC DNA]</scope>
    <source>
        <strain evidence="3 4">ATCC 700826</strain>
    </source>
</reference>
<dbReference type="InterPro" id="IPR015797">
    <property type="entry name" value="NUDIX_hydrolase-like_dom_sf"/>
</dbReference>
<dbReference type="Gene3D" id="1.10.10.10">
    <property type="entry name" value="Winged helix-like DNA-binding domain superfamily/Winged helix DNA-binding domain"/>
    <property type="match status" value="1"/>
</dbReference>
<proteinExistence type="predicted"/>
<dbReference type="Pfam" id="PF00293">
    <property type="entry name" value="NUDIX"/>
    <property type="match status" value="1"/>
</dbReference>
<dbReference type="PROSITE" id="PS51462">
    <property type="entry name" value="NUDIX"/>
    <property type="match status" value="1"/>
</dbReference>
<dbReference type="InterPro" id="IPR036390">
    <property type="entry name" value="WH_DNA-bd_sf"/>
</dbReference>
<dbReference type="Gene3D" id="3.90.79.10">
    <property type="entry name" value="Nucleoside Triphosphate Pyrophosphohydrolase"/>
    <property type="match status" value="1"/>
</dbReference>
<comment type="caution">
    <text evidence="3">The sequence shown here is derived from an EMBL/GenBank/DDBJ whole genome shotgun (WGS) entry which is preliminary data.</text>
</comment>
<dbReference type="CDD" id="cd18873">
    <property type="entry name" value="NUDIX_NadM_like"/>
    <property type="match status" value="1"/>
</dbReference>
<dbReference type="SUPFAM" id="SSF46785">
    <property type="entry name" value="Winged helix' DNA-binding domain"/>
    <property type="match status" value="1"/>
</dbReference>
<keyword evidence="4" id="KW-1185">Reference proteome</keyword>
<dbReference type="EC" id="3.-.-.-" evidence="3"/>
<dbReference type="InterPro" id="IPR054105">
    <property type="entry name" value="WHD_NrtR"/>
</dbReference>
<dbReference type="InterPro" id="IPR000086">
    <property type="entry name" value="NUDIX_hydrolase_dom"/>
</dbReference>
<evidence type="ECO:0000259" key="2">
    <source>
        <dbReference type="PROSITE" id="PS51462"/>
    </source>
</evidence>
<comment type="cofactor">
    <cofactor evidence="1">
        <name>Mg(2+)</name>
        <dbReference type="ChEBI" id="CHEBI:18420"/>
    </cofactor>
</comment>
<dbReference type="Proteomes" id="UP000078250">
    <property type="component" value="Unassembled WGS sequence"/>
</dbReference>
<evidence type="ECO:0000313" key="3">
    <source>
        <dbReference type="EMBL" id="OAT45144.1"/>
    </source>
</evidence>
<accession>A0AAJ3HQ24</accession>
<dbReference type="AlphaFoldDB" id="A0AAJ3HQ24"/>
<dbReference type="EMBL" id="LXEV01000034">
    <property type="protein sequence ID" value="OAT45144.1"/>
    <property type="molecule type" value="Genomic_DNA"/>
</dbReference>
<protein>
    <submittedName>
        <fullName evidence="3">Nudix family transcriptional regulator</fullName>
        <ecNumber evidence="3">3.-.-.-</ecNumber>
    </submittedName>
</protein>
<dbReference type="PANTHER" id="PTHR43736:SF4">
    <property type="entry name" value="SLR1690 PROTEIN"/>
    <property type="match status" value="1"/>
</dbReference>
<sequence>MTKFDFPTFRSKIETSFFNKADTMNEQHFLASYNRRDFLSPLITVDAVLFTYHEEMLKVLVVKRGDHPEKGKWGLPGGFVDEAKDSCLEETVLRKLKEKTGVTPPYIEQLCAVGNSQRDARGWSVTVCYTALIAHQACETHIESVDSVMWLPIEDVAQKTLAFDHNELVDQARERLKQKSLYSIVPGFALPEVFTLPELQHVHEILIGKAIQKKSFRRRIEQADLLIDTGEKRAERGRPASLYRLKEASADYRFIRNLEF</sequence>
<organism evidence="3 4">
    <name type="scientific">Proteus hauseri ATCC 700826</name>
    <dbReference type="NCBI Taxonomy" id="1354271"/>
    <lineage>
        <taxon>Bacteria</taxon>
        <taxon>Pseudomonadati</taxon>
        <taxon>Pseudomonadota</taxon>
        <taxon>Gammaproteobacteria</taxon>
        <taxon>Enterobacterales</taxon>
        <taxon>Morganellaceae</taxon>
        <taxon>Proteus</taxon>
    </lineage>
</organism>
<dbReference type="Pfam" id="PF21906">
    <property type="entry name" value="WHD_NrtR"/>
    <property type="match status" value="1"/>
</dbReference>
<dbReference type="SUPFAM" id="SSF55811">
    <property type="entry name" value="Nudix"/>
    <property type="match status" value="1"/>
</dbReference>